<sequence>MEKVLIWDMMRARQGGKTVPRWQAGRLRAVRGILRIGTLNSMSLCRPSLTARFECTPPLTEHDDPAPLEDAHVIFCDENRMVITGVEVVEGFAENDELRYGHTWVLHLYDGPEPVGTRGPPLPQ</sequence>
<dbReference type="Proteomes" id="UP001139447">
    <property type="component" value="Unassembled WGS sequence"/>
</dbReference>
<dbReference type="AlphaFoldDB" id="A0A9X2ANV0"/>
<protein>
    <submittedName>
        <fullName evidence="1">Uncharacterized protein</fullName>
    </submittedName>
</protein>
<dbReference type="RefSeq" id="WP_243306732.1">
    <property type="nucleotide sequence ID" value="NZ_JALGBI010000001.1"/>
</dbReference>
<organism evidence="1 2">
    <name type="scientific">Variovorax terrae</name>
    <dbReference type="NCBI Taxonomy" id="2923278"/>
    <lineage>
        <taxon>Bacteria</taxon>
        <taxon>Pseudomonadati</taxon>
        <taxon>Pseudomonadota</taxon>
        <taxon>Betaproteobacteria</taxon>
        <taxon>Burkholderiales</taxon>
        <taxon>Comamonadaceae</taxon>
        <taxon>Variovorax</taxon>
    </lineage>
</organism>
<dbReference type="EMBL" id="JALGBI010000001">
    <property type="protein sequence ID" value="MCJ0764165.1"/>
    <property type="molecule type" value="Genomic_DNA"/>
</dbReference>
<evidence type="ECO:0000313" key="1">
    <source>
        <dbReference type="EMBL" id="MCJ0764165.1"/>
    </source>
</evidence>
<accession>A0A9X2ANV0</accession>
<evidence type="ECO:0000313" key="2">
    <source>
        <dbReference type="Proteomes" id="UP001139447"/>
    </source>
</evidence>
<proteinExistence type="predicted"/>
<gene>
    <name evidence="1" type="ORF">MMF98_13200</name>
</gene>
<name>A0A9X2ANV0_9BURK</name>
<comment type="caution">
    <text evidence="1">The sequence shown here is derived from an EMBL/GenBank/DDBJ whole genome shotgun (WGS) entry which is preliminary data.</text>
</comment>
<keyword evidence="2" id="KW-1185">Reference proteome</keyword>
<reference evidence="1" key="1">
    <citation type="submission" date="2022-03" db="EMBL/GenBank/DDBJ databases">
        <authorList>
            <person name="Woo C.Y."/>
        </authorList>
    </citation>
    <scope>NUCLEOTIDE SEQUENCE</scope>
    <source>
        <strain evidence="1">CYS-02</strain>
    </source>
</reference>